<gene>
    <name evidence="8" type="ORF">ADICEAN_02663</name>
</gene>
<feature type="domain" description="SusD-like N-terminal" evidence="7">
    <location>
        <begin position="89"/>
        <end position="242"/>
    </location>
</feature>
<dbReference type="InterPro" id="IPR011990">
    <property type="entry name" value="TPR-like_helical_dom_sf"/>
</dbReference>
<keyword evidence="4" id="KW-0472">Membrane</keyword>
<evidence type="ECO:0000256" key="4">
    <source>
        <dbReference type="ARBA" id="ARBA00023136"/>
    </source>
</evidence>
<evidence type="ECO:0000313" key="9">
    <source>
        <dbReference type="Proteomes" id="UP000011910"/>
    </source>
</evidence>
<keyword evidence="3" id="KW-0732">Signal</keyword>
<dbReference type="Gene3D" id="1.10.3780.10">
    <property type="entry name" value="SusD-like"/>
    <property type="match status" value="1"/>
</dbReference>
<dbReference type="CDD" id="cd08977">
    <property type="entry name" value="SusD"/>
    <property type="match status" value="1"/>
</dbReference>
<reference evidence="8 9" key="1">
    <citation type="journal article" date="2013" name="Genome Announc.">
        <title>Draft Genome Sequence of Cesiribacter andamanensis Strain AMV16T, Isolated from a Soil Sample from a Mud Volcano in the Andaman Islands, India.</title>
        <authorList>
            <person name="Shivaji S."/>
            <person name="Ara S."/>
            <person name="Begum Z."/>
            <person name="Srinivas T.N."/>
            <person name="Singh A."/>
            <person name="Kumar Pinnaka A."/>
        </authorList>
    </citation>
    <scope>NUCLEOTIDE SEQUENCE [LARGE SCALE GENOMIC DNA]</scope>
    <source>
        <strain evidence="8 9">AMV16</strain>
    </source>
</reference>
<evidence type="ECO:0000256" key="3">
    <source>
        <dbReference type="ARBA" id="ARBA00022729"/>
    </source>
</evidence>
<evidence type="ECO:0000256" key="1">
    <source>
        <dbReference type="ARBA" id="ARBA00004442"/>
    </source>
</evidence>
<keyword evidence="9" id="KW-1185">Reference proteome</keyword>
<dbReference type="Gene3D" id="1.25.40.10">
    <property type="entry name" value="Tetratricopeptide repeat domain"/>
    <property type="match status" value="1"/>
</dbReference>
<dbReference type="STRING" id="1279009.ADICEAN_02663"/>
<evidence type="ECO:0000259" key="6">
    <source>
        <dbReference type="Pfam" id="PF07980"/>
    </source>
</evidence>
<feature type="domain" description="RagB/SusD" evidence="6">
    <location>
        <begin position="380"/>
        <end position="510"/>
    </location>
</feature>
<dbReference type="eggNOG" id="COG3637">
    <property type="taxonomic scope" value="Bacteria"/>
</dbReference>
<comment type="similarity">
    <text evidence="2">Belongs to the SusD family.</text>
</comment>
<evidence type="ECO:0000256" key="2">
    <source>
        <dbReference type="ARBA" id="ARBA00006275"/>
    </source>
</evidence>
<dbReference type="Pfam" id="PF14322">
    <property type="entry name" value="SusD-like_3"/>
    <property type="match status" value="1"/>
</dbReference>
<comment type="subcellular location">
    <subcellularLocation>
        <location evidence="1">Cell outer membrane</location>
    </subcellularLocation>
</comment>
<proteinExistence type="inferred from homology"/>
<name>M7N0G6_9BACT</name>
<sequence>MRTEPINAKAYYYLKDIMKKIYSLLLVLGAVSYSGCTDLTEGIYGQQVADEFYATDAGINATLASLYNEVRGDWNGKGIAGADRGWYDLNETSTDEMMVPTRSDGAWDDNGIWRAMYTHTWTGSQEFIGNTWNWLYRSIFKSNQAVALLENANASQARISEARVLRAYFYYMLMDGWGDIPFYTENNVTVDQIPQTPRAEVFQWIVTELEENVDNLPAQKGGEFYGRFNKWAGYALLAKLYLNAEVYTGTPRWQEAIAASDKIINEGGFSLVQTLYDNAGEEAIFGDRLPDEEVILSVFVDGTTAPRNIIGIRTLANSHANALFGFSGWNGATAHQDFVNKYSDADKRKAQWLVGPQPGNVSYNLEVSSLTAAGVTDGARNTKFLPVPPYDGETTSNDFPVFRYADVLLTKAEALLRSGGSEAEARALVDQVRNRAGLNNFTGTMTLQEIYDERGRELTWEGHRRQDMIRFGTFTAARAFKSASSATYRLFPIPADAIANNPTLTQNPGY</sequence>
<dbReference type="PATRIC" id="fig|1279009.4.peg.2699"/>
<dbReference type="Gene3D" id="1.25.40.390">
    <property type="match status" value="1"/>
</dbReference>
<evidence type="ECO:0000313" key="8">
    <source>
        <dbReference type="EMBL" id="EMR02188.1"/>
    </source>
</evidence>
<dbReference type="Proteomes" id="UP000011910">
    <property type="component" value="Unassembled WGS sequence"/>
</dbReference>
<dbReference type="InterPro" id="IPR012944">
    <property type="entry name" value="SusD_RagB_dom"/>
</dbReference>
<dbReference type="GO" id="GO:0009279">
    <property type="term" value="C:cell outer membrane"/>
    <property type="evidence" value="ECO:0007669"/>
    <property type="project" value="UniProtKB-SubCell"/>
</dbReference>
<evidence type="ECO:0000256" key="5">
    <source>
        <dbReference type="ARBA" id="ARBA00023237"/>
    </source>
</evidence>
<dbReference type="EMBL" id="AODQ01000069">
    <property type="protein sequence ID" value="EMR02188.1"/>
    <property type="molecule type" value="Genomic_DNA"/>
</dbReference>
<dbReference type="Pfam" id="PF07980">
    <property type="entry name" value="SusD_RagB"/>
    <property type="match status" value="1"/>
</dbReference>
<dbReference type="AlphaFoldDB" id="M7N0G6"/>
<protein>
    <submittedName>
        <fullName evidence="8">SusD family protein</fullName>
    </submittedName>
</protein>
<dbReference type="InterPro" id="IPR033985">
    <property type="entry name" value="SusD-like_N"/>
</dbReference>
<dbReference type="SUPFAM" id="SSF48452">
    <property type="entry name" value="TPR-like"/>
    <property type="match status" value="1"/>
</dbReference>
<keyword evidence="5" id="KW-0998">Cell outer membrane</keyword>
<comment type="caution">
    <text evidence="8">The sequence shown here is derived from an EMBL/GenBank/DDBJ whole genome shotgun (WGS) entry which is preliminary data.</text>
</comment>
<accession>M7N0G6</accession>
<organism evidence="8 9">
    <name type="scientific">Cesiribacter andamanensis AMV16</name>
    <dbReference type="NCBI Taxonomy" id="1279009"/>
    <lineage>
        <taxon>Bacteria</taxon>
        <taxon>Pseudomonadati</taxon>
        <taxon>Bacteroidota</taxon>
        <taxon>Cytophagia</taxon>
        <taxon>Cytophagales</taxon>
        <taxon>Cesiribacteraceae</taxon>
        <taxon>Cesiribacter</taxon>
    </lineage>
</organism>
<evidence type="ECO:0000259" key="7">
    <source>
        <dbReference type="Pfam" id="PF14322"/>
    </source>
</evidence>